<evidence type="ECO:0000313" key="12">
    <source>
        <dbReference type="EMBL" id="BAJ81767.1"/>
    </source>
</evidence>
<reference evidence="12 13" key="1">
    <citation type="submission" date="2010-12" db="EMBL/GenBank/DDBJ databases">
        <title>Whole genome sequence of Acidiphilium multivorum AIU301.</title>
        <authorList>
            <person name="Narita-Yamada S."/>
            <person name="Nakamura S."/>
            <person name="Ito N."/>
            <person name="Takarada H."/>
            <person name="Katano Y."/>
            <person name="Nakazawa H."/>
            <person name="Hosoyama A."/>
            <person name="Yamada R."/>
            <person name="Fujita N."/>
        </authorList>
    </citation>
    <scope>NUCLEOTIDE SEQUENCE [LARGE SCALE GENOMIC DNA]</scope>
    <source>
        <strain evidence="13">DSM 11245 / JCM 8867 / AIU301</strain>
    </source>
</reference>
<dbReference type="HAMAP" id="MF_01633">
    <property type="entry name" value="QueC"/>
    <property type="match status" value="1"/>
</dbReference>
<dbReference type="NCBIfam" id="TIGR00364">
    <property type="entry name" value="7-cyano-7-deazaguanine synthase QueC"/>
    <property type="match status" value="1"/>
</dbReference>
<keyword evidence="6 11" id="KW-0862">Zinc</keyword>
<dbReference type="PANTHER" id="PTHR42914">
    <property type="entry name" value="7-CYANO-7-DEAZAGUANINE SYNTHASE"/>
    <property type="match status" value="1"/>
</dbReference>
<keyword evidence="3 11" id="KW-0479">Metal-binding</keyword>
<evidence type="ECO:0000256" key="8">
    <source>
        <dbReference type="ARBA" id="ARBA00037993"/>
    </source>
</evidence>
<keyword evidence="5 11" id="KW-0671">Queuosine biosynthesis</keyword>
<feature type="binding site" evidence="11">
    <location>
        <position position="222"/>
    </location>
    <ligand>
        <name>Zn(2+)</name>
        <dbReference type="ChEBI" id="CHEBI:29105"/>
    </ligand>
</feature>
<keyword evidence="13" id="KW-1185">Reference proteome</keyword>
<feature type="binding site" evidence="11">
    <location>
        <position position="204"/>
    </location>
    <ligand>
        <name>Zn(2+)</name>
        <dbReference type="ChEBI" id="CHEBI:29105"/>
    </ligand>
</feature>
<comment type="pathway">
    <text evidence="1 11">Purine metabolism; 7-cyano-7-deazaguanine biosynthesis.</text>
</comment>
<evidence type="ECO:0000256" key="1">
    <source>
        <dbReference type="ARBA" id="ARBA00005061"/>
    </source>
</evidence>
<feature type="binding site" evidence="11">
    <location>
        <position position="219"/>
    </location>
    <ligand>
        <name>Zn(2+)</name>
        <dbReference type="ChEBI" id="CHEBI:29105"/>
    </ligand>
</feature>
<feature type="binding site" evidence="11">
    <location>
        <begin position="16"/>
        <end position="26"/>
    </location>
    <ligand>
        <name>ATP</name>
        <dbReference type="ChEBI" id="CHEBI:30616"/>
    </ligand>
</feature>
<evidence type="ECO:0000256" key="5">
    <source>
        <dbReference type="ARBA" id="ARBA00022785"/>
    </source>
</evidence>
<evidence type="ECO:0000256" key="6">
    <source>
        <dbReference type="ARBA" id="ARBA00022833"/>
    </source>
</evidence>
<evidence type="ECO:0000256" key="2">
    <source>
        <dbReference type="ARBA" id="ARBA00022598"/>
    </source>
</evidence>
<dbReference type="EMBL" id="AP012035">
    <property type="protein sequence ID" value="BAJ81767.1"/>
    <property type="molecule type" value="Genomic_DNA"/>
</dbReference>
<dbReference type="HOGENOM" id="CLU_081854_0_0_5"/>
<evidence type="ECO:0000256" key="7">
    <source>
        <dbReference type="ARBA" id="ARBA00022840"/>
    </source>
</evidence>
<dbReference type="Proteomes" id="UP000007100">
    <property type="component" value="Chromosome"/>
</dbReference>
<proteinExistence type="inferred from homology"/>
<dbReference type="AlphaFoldDB" id="F0J1M4"/>
<dbReference type="UniPathway" id="UPA00391"/>
<feature type="binding site" evidence="11">
    <location>
        <position position="225"/>
    </location>
    <ligand>
        <name>Zn(2+)</name>
        <dbReference type="ChEBI" id="CHEBI:29105"/>
    </ligand>
</feature>
<dbReference type="KEGG" id="amv:ACMV_24200"/>
<comment type="similarity">
    <text evidence="8 11">Belongs to the QueC family.</text>
</comment>
<keyword evidence="7 11" id="KW-0067">ATP-binding</keyword>
<organism evidence="12 13">
    <name type="scientific">Acidiphilium multivorum (strain DSM 11245 / JCM 8867 / NBRC 100883 / AIU 301)</name>
    <dbReference type="NCBI Taxonomy" id="926570"/>
    <lineage>
        <taxon>Bacteria</taxon>
        <taxon>Pseudomonadati</taxon>
        <taxon>Pseudomonadota</taxon>
        <taxon>Alphaproteobacteria</taxon>
        <taxon>Acetobacterales</taxon>
        <taxon>Acidocellaceae</taxon>
        <taxon>Acidiphilium</taxon>
    </lineage>
</organism>
<comment type="cofactor">
    <cofactor evidence="11">
        <name>Zn(2+)</name>
        <dbReference type="ChEBI" id="CHEBI:29105"/>
    </cofactor>
    <text evidence="11">Binds 1 zinc ion per subunit.</text>
</comment>
<comment type="function">
    <text evidence="11">Catalyzes the ATP-dependent conversion of 7-carboxy-7-deazaguanine (CDG) to 7-cyano-7-deazaguanine (preQ(0)).</text>
</comment>
<evidence type="ECO:0000256" key="10">
    <source>
        <dbReference type="ARBA" id="ARBA00047890"/>
    </source>
</evidence>
<dbReference type="PANTHER" id="PTHR42914:SF1">
    <property type="entry name" value="7-CYANO-7-DEAZAGUANINE SYNTHASE"/>
    <property type="match status" value="1"/>
</dbReference>
<evidence type="ECO:0000256" key="9">
    <source>
        <dbReference type="ARBA" id="ARBA00039149"/>
    </source>
</evidence>
<dbReference type="PIRSF" id="PIRSF006293">
    <property type="entry name" value="ExsB"/>
    <property type="match status" value="1"/>
</dbReference>
<dbReference type="InterPro" id="IPR014729">
    <property type="entry name" value="Rossmann-like_a/b/a_fold"/>
</dbReference>
<gene>
    <name evidence="11 12" type="primary">queC</name>
    <name evidence="12" type="ordered locus">ACMV_24200</name>
</gene>
<dbReference type="GO" id="GO:0005524">
    <property type="term" value="F:ATP binding"/>
    <property type="evidence" value="ECO:0007669"/>
    <property type="project" value="UniProtKB-UniRule"/>
</dbReference>
<evidence type="ECO:0000256" key="3">
    <source>
        <dbReference type="ARBA" id="ARBA00022723"/>
    </source>
</evidence>
<dbReference type="RefSeq" id="WP_007423181.1">
    <property type="nucleotide sequence ID" value="NC_015186.1"/>
</dbReference>
<dbReference type="Gene3D" id="3.40.50.620">
    <property type="entry name" value="HUPs"/>
    <property type="match status" value="1"/>
</dbReference>
<dbReference type="GO" id="GO:0016879">
    <property type="term" value="F:ligase activity, forming carbon-nitrogen bonds"/>
    <property type="evidence" value="ECO:0007669"/>
    <property type="project" value="UniProtKB-UniRule"/>
</dbReference>
<protein>
    <recommendedName>
        <fullName evidence="9 11">7-cyano-7-deazaguanine synthase</fullName>
        <ecNumber evidence="9 11">6.3.4.20</ecNumber>
    </recommendedName>
    <alternativeName>
        <fullName evidence="11">7-cyano-7-carbaguanine synthase</fullName>
    </alternativeName>
    <alternativeName>
        <fullName evidence="11">PreQ(0) synthase</fullName>
    </alternativeName>
    <alternativeName>
        <fullName evidence="11">Queuosine biosynthesis protein QueC</fullName>
    </alternativeName>
</protein>
<accession>F0J1M4</accession>
<evidence type="ECO:0000256" key="11">
    <source>
        <dbReference type="HAMAP-Rule" id="MF_01633"/>
    </source>
</evidence>
<dbReference type="Pfam" id="PF06508">
    <property type="entry name" value="QueC"/>
    <property type="match status" value="1"/>
</dbReference>
<keyword evidence="4 11" id="KW-0547">Nucleotide-binding</keyword>
<dbReference type="GO" id="GO:0008616">
    <property type="term" value="P:tRNA queuosine(34) biosynthetic process"/>
    <property type="evidence" value="ECO:0007669"/>
    <property type="project" value="UniProtKB-UniRule"/>
</dbReference>
<keyword evidence="2 11" id="KW-0436">Ligase</keyword>
<name>F0J1M4_ACIMA</name>
<evidence type="ECO:0000313" key="13">
    <source>
        <dbReference type="Proteomes" id="UP000007100"/>
    </source>
</evidence>
<dbReference type="EC" id="6.3.4.20" evidence="9 11"/>
<comment type="catalytic activity">
    <reaction evidence="10 11">
        <text>7-carboxy-7-carbaguanine + NH4(+) + 2 ATP = 7-cyano-7-carbaguanine + 2 AMP + 2 diphosphate + 2 H(+)</text>
        <dbReference type="Rhea" id="RHEA:27982"/>
        <dbReference type="ChEBI" id="CHEBI:15378"/>
        <dbReference type="ChEBI" id="CHEBI:28938"/>
        <dbReference type="ChEBI" id="CHEBI:30616"/>
        <dbReference type="ChEBI" id="CHEBI:33019"/>
        <dbReference type="ChEBI" id="CHEBI:45075"/>
        <dbReference type="ChEBI" id="CHEBI:61036"/>
        <dbReference type="ChEBI" id="CHEBI:456215"/>
        <dbReference type="EC" id="6.3.4.20"/>
    </reaction>
</comment>
<sequence>MTTSPPAASGAALVLFSGGQDSGTCLAWALDRYDRVETIGFFYGQRHAVELECRAPLRAAIAGLRPWRATLGADTMLDISAALATLGATAMTAEIEIETTEAGLPNTFVPGRNLLFLTYAAALAYRRGIGTLVGGMCETDYSGYPDCRNTTMQAMQLALSLGLDRAVTVETPLMYRDKAATWELAAELGGAALVEALRTGSHSCYRGERATLHDWGYGCGTCPACELRAAGWQRWRAARADFVDGA</sequence>
<dbReference type="GO" id="GO:0008270">
    <property type="term" value="F:zinc ion binding"/>
    <property type="evidence" value="ECO:0007669"/>
    <property type="project" value="UniProtKB-UniRule"/>
</dbReference>
<dbReference type="InterPro" id="IPR018317">
    <property type="entry name" value="QueC"/>
</dbReference>
<dbReference type="OrthoDB" id="9789567at2"/>
<evidence type="ECO:0000256" key="4">
    <source>
        <dbReference type="ARBA" id="ARBA00022741"/>
    </source>
</evidence>
<dbReference type="CDD" id="cd01995">
    <property type="entry name" value="QueC-like"/>
    <property type="match status" value="1"/>
</dbReference>
<dbReference type="SUPFAM" id="SSF52402">
    <property type="entry name" value="Adenine nucleotide alpha hydrolases-like"/>
    <property type="match status" value="1"/>
</dbReference>